<dbReference type="EMBL" id="VIIS01001033">
    <property type="protein sequence ID" value="KAF0302658.1"/>
    <property type="molecule type" value="Genomic_DNA"/>
</dbReference>
<keyword evidence="2" id="KW-0472">Membrane</keyword>
<dbReference type="OrthoDB" id="10388571at2759"/>
<comment type="caution">
    <text evidence="3">The sequence shown here is derived from an EMBL/GenBank/DDBJ whole genome shotgun (WGS) entry which is preliminary data.</text>
</comment>
<feature type="region of interest" description="Disordered" evidence="1">
    <location>
        <begin position="202"/>
        <end position="252"/>
    </location>
</feature>
<feature type="transmembrane region" description="Helical" evidence="2">
    <location>
        <begin position="40"/>
        <end position="65"/>
    </location>
</feature>
<evidence type="ECO:0000256" key="1">
    <source>
        <dbReference type="SAM" id="MobiDB-lite"/>
    </source>
</evidence>
<keyword evidence="2" id="KW-0812">Transmembrane</keyword>
<protein>
    <submittedName>
        <fullName evidence="3">Uncharacterized protein</fullName>
    </submittedName>
</protein>
<keyword evidence="2" id="KW-1133">Transmembrane helix</keyword>
<proteinExistence type="predicted"/>
<organism evidence="3 4">
    <name type="scientific">Amphibalanus amphitrite</name>
    <name type="common">Striped barnacle</name>
    <name type="synonym">Balanus amphitrite</name>
    <dbReference type="NCBI Taxonomy" id="1232801"/>
    <lineage>
        <taxon>Eukaryota</taxon>
        <taxon>Metazoa</taxon>
        <taxon>Ecdysozoa</taxon>
        <taxon>Arthropoda</taxon>
        <taxon>Crustacea</taxon>
        <taxon>Multicrustacea</taxon>
        <taxon>Cirripedia</taxon>
        <taxon>Thoracica</taxon>
        <taxon>Thoracicalcarea</taxon>
        <taxon>Balanomorpha</taxon>
        <taxon>Balanoidea</taxon>
        <taxon>Balanidae</taxon>
        <taxon>Amphibalaninae</taxon>
        <taxon>Amphibalanus</taxon>
    </lineage>
</organism>
<name>A0A6A4WBU0_AMPAM</name>
<evidence type="ECO:0000313" key="3">
    <source>
        <dbReference type="EMBL" id="KAF0302659.1"/>
    </source>
</evidence>
<dbReference type="Proteomes" id="UP000440578">
    <property type="component" value="Unassembled WGS sequence"/>
</dbReference>
<dbReference type="AlphaFoldDB" id="A0A6A4WBU0"/>
<dbReference type="EMBL" id="VIIS01001033">
    <property type="protein sequence ID" value="KAF0302659.1"/>
    <property type="molecule type" value="Genomic_DNA"/>
</dbReference>
<evidence type="ECO:0000313" key="4">
    <source>
        <dbReference type="Proteomes" id="UP000440578"/>
    </source>
</evidence>
<feature type="transmembrane region" description="Helical" evidence="2">
    <location>
        <begin position="86"/>
        <end position="110"/>
    </location>
</feature>
<keyword evidence="4" id="KW-1185">Reference proteome</keyword>
<gene>
    <name evidence="3" type="ORF">FJT64_025251</name>
</gene>
<accession>A0A6A4WBU0</accession>
<reference evidence="3 4" key="1">
    <citation type="submission" date="2019-07" db="EMBL/GenBank/DDBJ databases">
        <title>Draft genome assembly of a fouling barnacle, Amphibalanus amphitrite (Darwin, 1854): The first reference genome for Thecostraca.</title>
        <authorList>
            <person name="Kim W."/>
        </authorList>
    </citation>
    <scope>NUCLEOTIDE SEQUENCE [LARGE SCALE GENOMIC DNA]</scope>
    <source>
        <strain evidence="3">SNU_AA5</strain>
        <tissue evidence="3">Soma without cirri and trophi</tissue>
    </source>
</reference>
<sequence length="268" mass="29433">MEAGGVYNSTTVPAGGRSRGYLDNVSYASLNPKRCANVTIVVLGILFFLGGLALSLYGGLFYITVREPREFEMPLERHRREQQMMIYQILLFAGIPVLALGLILWIVYLFRTGRCRYCPLCPGARKRRRRRDEFEAQRMAEEDRISNGYSTHPTTTLPLDEQDRLVKASMDEYAGLHPWLLMGAAFSECPAPMASLEDLASCSAGAHPPRPSSAASGGTLTPDDADDTPTAHASFSTNCSSEFPRISPSRGLCSGFVCSSLSRKPPLE</sequence>
<evidence type="ECO:0000256" key="2">
    <source>
        <dbReference type="SAM" id="Phobius"/>
    </source>
</evidence>